<evidence type="ECO:0000256" key="3">
    <source>
        <dbReference type="ARBA" id="ARBA00022840"/>
    </source>
</evidence>
<dbReference type="Pfam" id="PF00005">
    <property type="entry name" value="ABC_tran"/>
    <property type="match status" value="1"/>
</dbReference>
<feature type="domain" description="ABC transporter" evidence="4">
    <location>
        <begin position="5"/>
        <end position="253"/>
    </location>
</feature>
<keyword evidence="6" id="KW-1185">Reference proteome</keyword>
<dbReference type="Proteomes" id="UP001597252">
    <property type="component" value="Unassembled WGS sequence"/>
</dbReference>
<dbReference type="InterPro" id="IPR032823">
    <property type="entry name" value="BCA_ABC_TP_C"/>
</dbReference>
<dbReference type="Pfam" id="PF12399">
    <property type="entry name" value="BCA_ABC_TP_C"/>
    <property type="match status" value="1"/>
</dbReference>
<dbReference type="PANTHER" id="PTHR45772">
    <property type="entry name" value="CONSERVED COMPONENT OF ABC TRANSPORTER FOR NATURAL AMINO ACIDS-RELATED"/>
    <property type="match status" value="1"/>
</dbReference>
<dbReference type="PANTHER" id="PTHR45772:SF7">
    <property type="entry name" value="AMINO ACID ABC TRANSPORTER ATP-BINDING PROTEIN"/>
    <property type="match status" value="1"/>
</dbReference>
<dbReference type="EMBL" id="JBHTON010000053">
    <property type="protein sequence ID" value="MFD1486159.1"/>
    <property type="molecule type" value="Genomic_DNA"/>
</dbReference>
<sequence>MSRLLQVEHVSKIFGGLKAVEDVSMHVEEGELVALIGPNGAGKTTLFNALTGVSPATEGSVTFNGVSLDKKKPYQVAKMGIARTFQNIRLFHQLSVRENLQAAMTHRYKEDFVSSILRLPTFTKKEALVNGWTDEILAKLDLSDVGEMITANLPYGTQRRVEIARAVASDPKLIFLDEPAAGMNPEETADLTDLIRRLQSEFGLTVVLIEHDMSLVMNIAERIYVLEHGKLIAEGTPAEIQNNQAVITAYLGGGIHV</sequence>
<reference evidence="6" key="1">
    <citation type="journal article" date="2019" name="Int. J. Syst. Evol. Microbiol.">
        <title>The Global Catalogue of Microorganisms (GCM) 10K type strain sequencing project: providing services to taxonomists for standard genome sequencing and annotation.</title>
        <authorList>
            <consortium name="The Broad Institute Genomics Platform"/>
            <consortium name="The Broad Institute Genome Sequencing Center for Infectious Disease"/>
            <person name="Wu L."/>
            <person name="Ma J."/>
        </authorList>
    </citation>
    <scope>NUCLEOTIDE SEQUENCE [LARGE SCALE GENOMIC DNA]</scope>
    <source>
        <strain evidence="6">CCM 8903</strain>
    </source>
</reference>
<name>A0ABW4E8C6_9LACO</name>
<dbReference type="InterPro" id="IPR003439">
    <property type="entry name" value="ABC_transporter-like_ATP-bd"/>
</dbReference>
<proteinExistence type="predicted"/>
<dbReference type="InterPro" id="IPR027417">
    <property type="entry name" value="P-loop_NTPase"/>
</dbReference>
<gene>
    <name evidence="5" type="ORF">ACFQ5J_13075</name>
</gene>
<evidence type="ECO:0000313" key="6">
    <source>
        <dbReference type="Proteomes" id="UP001597252"/>
    </source>
</evidence>
<evidence type="ECO:0000259" key="4">
    <source>
        <dbReference type="PROSITE" id="PS50893"/>
    </source>
</evidence>
<accession>A0ABW4E8C6</accession>
<dbReference type="PROSITE" id="PS50893">
    <property type="entry name" value="ABC_TRANSPORTER_2"/>
    <property type="match status" value="1"/>
</dbReference>
<comment type="caution">
    <text evidence="5">The sequence shown here is derived from an EMBL/GenBank/DDBJ whole genome shotgun (WGS) entry which is preliminary data.</text>
</comment>
<evidence type="ECO:0000256" key="2">
    <source>
        <dbReference type="ARBA" id="ARBA00022741"/>
    </source>
</evidence>
<organism evidence="5 6">
    <name type="scientific">Lacticaseibacillus baoqingensis</name>
    <dbReference type="NCBI Taxonomy" id="2486013"/>
    <lineage>
        <taxon>Bacteria</taxon>
        <taxon>Bacillati</taxon>
        <taxon>Bacillota</taxon>
        <taxon>Bacilli</taxon>
        <taxon>Lactobacillales</taxon>
        <taxon>Lactobacillaceae</taxon>
        <taxon>Lacticaseibacillus</taxon>
    </lineage>
</organism>
<dbReference type="InterPro" id="IPR051120">
    <property type="entry name" value="ABC_AA/LPS_Transport"/>
</dbReference>
<evidence type="ECO:0000313" key="5">
    <source>
        <dbReference type="EMBL" id="MFD1486159.1"/>
    </source>
</evidence>
<dbReference type="GO" id="GO:0005524">
    <property type="term" value="F:ATP binding"/>
    <property type="evidence" value="ECO:0007669"/>
    <property type="project" value="UniProtKB-KW"/>
</dbReference>
<keyword evidence="1" id="KW-0813">Transport</keyword>
<keyword evidence="3 5" id="KW-0067">ATP-binding</keyword>
<dbReference type="Gene3D" id="3.40.50.300">
    <property type="entry name" value="P-loop containing nucleotide triphosphate hydrolases"/>
    <property type="match status" value="1"/>
</dbReference>
<evidence type="ECO:0000256" key="1">
    <source>
        <dbReference type="ARBA" id="ARBA00022448"/>
    </source>
</evidence>
<dbReference type="RefSeq" id="WP_125749800.1">
    <property type="nucleotide sequence ID" value="NZ_JBHTON010000053.1"/>
</dbReference>
<keyword evidence="2" id="KW-0547">Nucleotide-binding</keyword>
<dbReference type="InterPro" id="IPR003593">
    <property type="entry name" value="AAA+_ATPase"/>
</dbReference>
<dbReference type="SMART" id="SM00382">
    <property type="entry name" value="AAA"/>
    <property type="match status" value="1"/>
</dbReference>
<dbReference type="SUPFAM" id="SSF52540">
    <property type="entry name" value="P-loop containing nucleoside triphosphate hydrolases"/>
    <property type="match status" value="1"/>
</dbReference>
<protein>
    <submittedName>
        <fullName evidence="5">ABC transporter ATP-binding protein</fullName>
    </submittedName>
</protein>
<dbReference type="CDD" id="cd03219">
    <property type="entry name" value="ABC_Mj1267_LivG_branched"/>
    <property type="match status" value="1"/>
</dbReference>